<evidence type="ECO:0000256" key="2">
    <source>
        <dbReference type="ARBA" id="ARBA00023163"/>
    </source>
</evidence>
<dbReference type="InterPro" id="IPR028349">
    <property type="entry name" value="PafC-like"/>
</dbReference>
<dbReference type="InterPro" id="IPR036388">
    <property type="entry name" value="WH-like_DNA-bd_sf"/>
</dbReference>
<dbReference type="InterPro" id="IPR057727">
    <property type="entry name" value="WCX_dom"/>
</dbReference>
<comment type="caution">
    <text evidence="4">The sequence shown here is derived from an EMBL/GenBank/DDBJ whole genome shotgun (WGS) entry which is preliminary data.</text>
</comment>
<protein>
    <submittedName>
        <fullName evidence="4">YafY family transcriptional regulator</fullName>
    </submittedName>
</protein>
<dbReference type="InterPro" id="IPR051534">
    <property type="entry name" value="CBASS_pafABC_assoc_protein"/>
</dbReference>
<dbReference type="EMBL" id="JAJEQM010000017">
    <property type="protein sequence ID" value="MCC2211408.1"/>
    <property type="molecule type" value="Genomic_DNA"/>
</dbReference>
<dbReference type="PROSITE" id="PS52050">
    <property type="entry name" value="WYL"/>
    <property type="match status" value="1"/>
</dbReference>
<dbReference type="Proteomes" id="UP001198242">
    <property type="component" value="Unassembled WGS sequence"/>
</dbReference>
<keyword evidence="5" id="KW-1185">Reference proteome</keyword>
<dbReference type="GO" id="GO:0003700">
    <property type="term" value="F:DNA-binding transcription factor activity"/>
    <property type="evidence" value="ECO:0007669"/>
    <property type="project" value="InterPro"/>
</dbReference>
<gene>
    <name evidence="4" type="ORF">LKE05_11490</name>
</gene>
<dbReference type="Gene3D" id="1.10.10.10">
    <property type="entry name" value="Winged helix-like DNA-binding domain superfamily/Winged helix DNA-binding domain"/>
    <property type="match status" value="1"/>
</dbReference>
<proteinExistence type="predicted"/>
<accession>A0AAE3E0M0</accession>
<feature type="domain" description="HTH deoR-type" evidence="3">
    <location>
        <begin position="10"/>
        <end position="68"/>
    </location>
</feature>
<dbReference type="SUPFAM" id="SSF46785">
    <property type="entry name" value="Winged helix' DNA-binding domain"/>
    <property type="match status" value="1"/>
</dbReference>
<dbReference type="InterPro" id="IPR013196">
    <property type="entry name" value="HTH_11"/>
</dbReference>
<keyword evidence="1" id="KW-0805">Transcription regulation</keyword>
<evidence type="ECO:0000313" key="5">
    <source>
        <dbReference type="Proteomes" id="UP001198242"/>
    </source>
</evidence>
<dbReference type="AlphaFoldDB" id="A0AAE3E0M0"/>
<dbReference type="InterPro" id="IPR036390">
    <property type="entry name" value="WH_DNA-bd_sf"/>
</dbReference>
<dbReference type="RefSeq" id="WP_308456946.1">
    <property type="nucleotide sequence ID" value="NZ_JAJEQM010000017.1"/>
</dbReference>
<dbReference type="PANTHER" id="PTHR34580:SF1">
    <property type="entry name" value="PROTEIN PAFC"/>
    <property type="match status" value="1"/>
</dbReference>
<dbReference type="Pfam" id="PF13280">
    <property type="entry name" value="WYL"/>
    <property type="match status" value="1"/>
</dbReference>
<dbReference type="Pfam" id="PF08279">
    <property type="entry name" value="HTH_11"/>
    <property type="match status" value="1"/>
</dbReference>
<keyword evidence="2" id="KW-0804">Transcription</keyword>
<organism evidence="4 5">
    <name type="scientific">Hominilimicola fabiformis</name>
    <dbReference type="NCBI Taxonomy" id="2885356"/>
    <lineage>
        <taxon>Bacteria</taxon>
        <taxon>Bacillati</taxon>
        <taxon>Bacillota</taxon>
        <taxon>Clostridia</taxon>
        <taxon>Eubacteriales</taxon>
        <taxon>Oscillospiraceae</taxon>
        <taxon>Hominilimicola</taxon>
    </lineage>
</organism>
<evidence type="ECO:0000313" key="4">
    <source>
        <dbReference type="EMBL" id="MCC2211408.1"/>
    </source>
</evidence>
<dbReference type="Pfam" id="PF25583">
    <property type="entry name" value="WCX"/>
    <property type="match status" value="1"/>
</dbReference>
<dbReference type="PIRSF" id="PIRSF016838">
    <property type="entry name" value="PafC"/>
    <property type="match status" value="1"/>
</dbReference>
<dbReference type="PROSITE" id="PS51000">
    <property type="entry name" value="HTH_DEOR_2"/>
    <property type="match status" value="1"/>
</dbReference>
<name>A0AAE3E0M0_9FIRM</name>
<reference evidence="4 5" key="1">
    <citation type="submission" date="2021-10" db="EMBL/GenBank/DDBJ databases">
        <title>Anaerobic single-cell dispensing facilitates the cultivation of human gut bacteria.</title>
        <authorList>
            <person name="Afrizal A."/>
        </authorList>
    </citation>
    <scope>NUCLEOTIDE SEQUENCE [LARGE SCALE GENOMIC DNA]</scope>
    <source>
        <strain evidence="4 5">CLA-AA-H232</strain>
    </source>
</reference>
<sequence length="302" mass="35355">MYIDKGEIMQINRLFEIIYILLDKKTVTANELAKKFEVSSRTIYRDVEILSGAGIPIYTTKGKGGGISILDNFILDKSVISKEEQSAIITALTAMSVLPNVEKTGIADKMSLLFKSNDSSWIDVDFSDWNVEQKNFFDKIRDSIIERFALKLKYINSNGKISERIAEPLKLYFKSKSWYLIAYCRKADDYRIFRLSRIRDVEVTNEHFEREMCEYKYDNDDENICVNVKLKISKNAEYRVYDEFQDTEKTADGDFIVNMSYPENEWLYGYIMSFGEYAEVLEPTYIRDIIKTKIEKMINNYL</sequence>
<evidence type="ECO:0000256" key="1">
    <source>
        <dbReference type="ARBA" id="ARBA00023015"/>
    </source>
</evidence>
<dbReference type="InterPro" id="IPR001034">
    <property type="entry name" value="DeoR_HTH"/>
</dbReference>
<dbReference type="PANTHER" id="PTHR34580">
    <property type="match status" value="1"/>
</dbReference>
<dbReference type="InterPro" id="IPR026881">
    <property type="entry name" value="WYL_dom"/>
</dbReference>
<evidence type="ECO:0000259" key="3">
    <source>
        <dbReference type="PROSITE" id="PS51000"/>
    </source>
</evidence>